<gene>
    <name evidence="3" type="ORF">LZ495_00270</name>
</gene>
<dbReference type="EMBL" id="JAKFHA010000001">
    <property type="protein sequence ID" value="MCF2525663.1"/>
    <property type="molecule type" value="Genomic_DNA"/>
</dbReference>
<keyword evidence="2" id="KW-0812">Transmembrane</keyword>
<evidence type="ECO:0000313" key="4">
    <source>
        <dbReference type="Proteomes" id="UP001165378"/>
    </source>
</evidence>
<sequence>MAFDPGMHAAQHATADAHRRTAEGVRADAGEDRGPGRRTRRRRWVGVVSGLVQLGAVVAALVWAGDHPDTVQQWVDGTWAFIDAHH</sequence>
<feature type="region of interest" description="Disordered" evidence="1">
    <location>
        <begin position="1"/>
        <end position="40"/>
    </location>
</feature>
<comment type="caution">
    <text evidence="3">The sequence shown here is derived from an EMBL/GenBank/DDBJ whole genome shotgun (WGS) entry which is preliminary data.</text>
</comment>
<dbReference type="Proteomes" id="UP001165378">
    <property type="component" value="Unassembled WGS sequence"/>
</dbReference>
<evidence type="ECO:0000256" key="2">
    <source>
        <dbReference type="SAM" id="Phobius"/>
    </source>
</evidence>
<evidence type="ECO:0000256" key="1">
    <source>
        <dbReference type="SAM" id="MobiDB-lite"/>
    </source>
</evidence>
<accession>A0AA41PTX6</accession>
<keyword evidence="2" id="KW-1133">Transmembrane helix</keyword>
<dbReference type="AlphaFoldDB" id="A0AA41PTX6"/>
<evidence type="ECO:0000313" key="3">
    <source>
        <dbReference type="EMBL" id="MCF2525663.1"/>
    </source>
</evidence>
<keyword evidence="2" id="KW-0472">Membrane</keyword>
<organism evidence="3 4">
    <name type="scientific">Yinghuangia soli</name>
    <dbReference type="NCBI Taxonomy" id="2908204"/>
    <lineage>
        <taxon>Bacteria</taxon>
        <taxon>Bacillati</taxon>
        <taxon>Actinomycetota</taxon>
        <taxon>Actinomycetes</taxon>
        <taxon>Kitasatosporales</taxon>
        <taxon>Streptomycetaceae</taxon>
        <taxon>Yinghuangia</taxon>
    </lineage>
</organism>
<keyword evidence="4" id="KW-1185">Reference proteome</keyword>
<proteinExistence type="predicted"/>
<protein>
    <submittedName>
        <fullName evidence="3">Uncharacterized protein</fullName>
    </submittedName>
</protein>
<name>A0AA41PTX6_9ACTN</name>
<reference evidence="3" key="1">
    <citation type="submission" date="2022-01" db="EMBL/GenBank/DDBJ databases">
        <title>Genome-Based Taxonomic Classification of the Phylum Actinobacteria.</title>
        <authorList>
            <person name="Gao Y."/>
        </authorList>
    </citation>
    <scope>NUCLEOTIDE SEQUENCE</scope>
    <source>
        <strain evidence="3">KLBMP 8922</strain>
    </source>
</reference>
<feature type="transmembrane region" description="Helical" evidence="2">
    <location>
        <begin position="44"/>
        <end position="64"/>
    </location>
</feature>
<feature type="compositionally biased region" description="Basic and acidic residues" evidence="1">
    <location>
        <begin position="15"/>
        <end position="35"/>
    </location>
</feature>
<dbReference type="RefSeq" id="WP_235049697.1">
    <property type="nucleotide sequence ID" value="NZ_JAKFHA010000001.1"/>
</dbReference>